<dbReference type="PANTHER" id="PTHR43818">
    <property type="entry name" value="BCDNA.GH03377"/>
    <property type="match status" value="1"/>
</dbReference>
<dbReference type="PANTHER" id="PTHR43818:SF11">
    <property type="entry name" value="BCDNA.GH03377"/>
    <property type="match status" value="1"/>
</dbReference>
<evidence type="ECO:0000313" key="3">
    <source>
        <dbReference type="EMBL" id="SVD53914.1"/>
    </source>
</evidence>
<keyword evidence="1" id="KW-0560">Oxidoreductase</keyword>
<dbReference type="InterPro" id="IPR036291">
    <property type="entry name" value="NAD(P)-bd_dom_sf"/>
</dbReference>
<proteinExistence type="predicted"/>
<dbReference type="Gene3D" id="3.40.50.720">
    <property type="entry name" value="NAD(P)-binding Rossmann-like Domain"/>
    <property type="match status" value="1"/>
</dbReference>
<dbReference type="GO" id="GO:0000166">
    <property type="term" value="F:nucleotide binding"/>
    <property type="evidence" value="ECO:0007669"/>
    <property type="project" value="InterPro"/>
</dbReference>
<dbReference type="AlphaFoldDB" id="A0A382W5G0"/>
<dbReference type="InterPro" id="IPR000683">
    <property type="entry name" value="Gfo/Idh/MocA-like_OxRdtase_N"/>
</dbReference>
<gene>
    <name evidence="3" type="ORF">METZ01_LOCUS406768</name>
</gene>
<reference evidence="3" key="1">
    <citation type="submission" date="2018-05" db="EMBL/GenBank/DDBJ databases">
        <authorList>
            <person name="Lanie J.A."/>
            <person name="Ng W.-L."/>
            <person name="Kazmierczak K.M."/>
            <person name="Andrzejewski T.M."/>
            <person name="Davidsen T.M."/>
            <person name="Wayne K.J."/>
            <person name="Tettelin H."/>
            <person name="Glass J.I."/>
            <person name="Rusch D."/>
            <person name="Podicherti R."/>
            <person name="Tsui H.-C.T."/>
            <person name="Winkler M.E."/>
        </authorList>
    </citation>
    <scope>NUCLEOTIDE SEQUENCE</scope>
</reference>
<feature type="non-terminal residue" evidence="3">
    <location>
        <position position="152"/>
    </location>
</feature>
<dbReference type="GO" id="GO:0016491">
    <property type="term" value="F:oxidoreductase activity"/>
    <property type="evidence" value="ECO:0007669"/>
    <property type="project" value="UniProtKB-KW"/>
</dbReference>
<protein>
    <recommendedName>
        <fullName evidence="2">Gfo/Idh/MocA-like oxidoreductase N-terminal domain-containing protein</fullName>
    </recommendedName>
</protein>
<evidence type="ECO:0000259" key="2">
    <source>
        <dbReference type="Pfam" id="PF01408"/>
    </source>
</evidence>
<dbReference type="Pfam" id="PF01408">
    <property type="entry name" value="GFO_IDH_MocA"/>
    <property type="match status" value="1"/>
</dbReference>
<accession>A0A382W5G0</accession>
<dbReference type="InterPro" id="IPR050463">
    <property type="entry name" value="Gfo/Idh/MocA_oxidrdct_glycsds"/>
</dbReference>
<evidence type="ECO:0000256" key="1">
    <source>
        <dbReference type="ARBA" id="ARBA00023002"/>
    </source>
</evidence>
<organism evidence="3">
    <name type="scientific">marine metagenome</name>
    <dbReference type="NCBI Taxonomy" id="408172"/>
    <lineage>
        <taxon>unclassified sequences</taxon>
        <taxon>metagenomes</taxon>
        <taxon>ecological metagenomes</taxon>
    </lineage>
</organism>
<dbReference type="EMBL" id="UINC01157108">
    <property type="protein sequence ID" value="SVD53914.1"/>
    <property type="molecule type" value="Genomic_DNA"/>
</dbReference>
<feature type="domain" description="Gfo/Idh/MocA-like oxidoreductase N-terminal" evidence="2">
    <location>
        <begin position="4"/>
        <end position="122"/>
    </location>
</feature>
<name>A0A382W5G0_9ZZZZ</name>
<sequence length="152" mass="16944">MVRIAQYGTGHGHAAGKMRSMQQNPDVEFAGVFEPDAQRRAATKGAFADVIWFESEAEMLGDESIVAIASEGRNDESLAQTEAIVAAGKHVWYDKPAGNDWKHVQRVFAAAKESTVHIQMGYMLRYHESFRQVAEWVRSGFLGDVFSVRAHM</sequence>
<dbReference type="SUPFAM" id="SSF51735">
    <property type="entry name" value="NAD(P)-binding Rossmann-fold domains"/>
    <property type="match status" value="1"/>
</dbReference>